<dbReference type="KEGG" id="mob:NCTC10112_00454"/>
<keyword evidence="2" id="KW-1185">Reference proteome</keyword>
<reference evidence="1 2" key="1">
    <citation type="submission" date="2019-01" db="EMBL/GenBank/DDBJ databases">
        <authorList>
            <consortium name="Pathogen Informatics"/>
        </authorList>
    </citation>
    <scope>NUCLEOTIDE SEQUENCE [LARGE SCALE GENOMIC DNA]</scope>
    <source>
        <strain evidence="1 2">NCTC10112</strain>
    </source>
</reference>
<dbReference type="Proteomes" id="UP000290482">
    <property type="component" value="Chromosome"/>
</dbReference>
<dbReference type="RefSeq" id="WP_022935830.1">
    <property type="nucleotide sequence ID" value="NZ_LR214940.1"/>
</dbReference>
<dbReference type="AlphaFoldDB" id="A0A448ZX55"/>
<organism evidence="1 2">
    <name type="scientific">Metamycoplasma orale</name>
    <name type="common">Mycoplasma orale</name>
    <dbReference type="NCBI Taxonomy" id="2121"/>
    <lineage>
        <taxon>Bacteria</taxon>
        <taxon>Bacillati</taxon>
        <taxon>Mycoplasmatota</taxon>
        <taxon>Mycoplasmoidales</taxon>
        <taxon>Metamycoplasmataceae</taxon>
        <taxon>Metamycoplasma</taxon>
    </lineage>
</organism>
<dbReference type="OrthoDB" id="9784166at2"/>
<dbReference type="Gene3D" id="3.30.420.200">
    <property type="match status" value="1"/>
</dbReference>
<dbReference type="InterPro" id="IPR043129">
    <property type="entry name" value="ATPase_NBD"/>
</dbReference>
<accession>A0A448ZX55</accession>
<evidence type="ECO:0000313" key="1">
    <source>
        <dbReference type="EMBL" id="VEU55867.1"/>
    </source>
</evidence>
<dbReference type="EMBL" id="LR214940">
    <property type="protein sequence ID" value="VEU55867.1"/>
    <property type="molecule type" value="Genomic_DNA"/>
</dbReference>
<proteinExistence type="predicted"/>
<evidence type="ECO:0000313" key="2">
    <source>
        <dbReference type="Proteomes" id="UP000290482"/>
    </source>
</evidence>
<dbReference type="SUPFAM" id="SSF53067">
    <property type="entry name" value="Actin-like ATPase domain"/>
    <property type="match status" value="1"/>
</dbReference>
<sequence length="187" mass="22096">MNLFIDTSLDNLYFLIFNDKYEIVKKTNIENVARKTDIFYDELEKILGNNILVKDLNIYITLGPGSFMGSRIASLFAKTAAMFSNKDVFTISTYDLLKEQEIKKHNNCEYVNIKISKKTNFQIIFSKKGDFEKIVTIKNDNNWTKFDYDFFEKHLSFFIKKFKKVNKKEIYQLEPIYLTDPQIGEIK</sequence>
<dbReference type="Gene3D" id="3.30.420.40">
    <property type="match status" value="1"/>
</dbReference>
<protein>
    <submittedName>
        <fullName evidence="1">Molecular chaperone</fullName>
    </submittedName>
</protein>
<gene>
    <name evidence="1" type="ORF">NCTC10112_00454</name>
</gene>
<name>A0A448ZX55_METOS</name>